<comment type="caution">
    <text evidence="1">The sequence shown here is derived from an EMBL/GenBank/DDBJ whole genome shotgun (WGS) entry which is preliminary data.</text>
</comment>
<organism evidence="1 2">
    <name type="scientific">Hwangdonia seohaensis</name>
    <dbReference type="NCBI Taxonomy" id="1240727"/>
    <lineage>
        <taxon>Bacteria</taxon>
        <taxon>Pseudomonadati</taxon>
        <taxon>Bacteroidota</taxon>
        <taxon>Flavobacteriia</taxon>
        <taxon>Flavobacteriales</taxon>
        <taxon>Flavobacteriaceae</taxon>
        <taxon>Hwangdonia</taxon>
    </lineage>
</organism>
<dbReference type="RefSeq" id="WP_311939323.1">
    <property type="nucleotide sequence ID" value="NZ_JAVSCK010000003.1"/>
</dbReference>
<protein>
    <recommendedName>
        <fullName evidence="3">DUF4868 domain-containing protein</fullName>
    </recommendedName>
</protein>
<keyword evidence="2" id="KW-1185">Reference proteome</keyword>
<proteinExistence type="predicted"/>
<evidence type="ECO:0000313" key="2">
    <source>
        <dbReference type="Proteomes" id="UP001597163"/>
    </source>
</evidence>
<name>A0ABW3RC52_9FLAO</name>
<evidence type="ECO:0000313" key="1">
    <source>
        <dbReference type="EMBL" id="MFD1162680.1"/>
    </source>
</evidence>
<dbReference type="EMBL" id="JBHTLJ010000003">
    <property type="protein sequence ID" value="MFD1162680.1"/>
    <property type="molecule type" value="Genomic_DNA"/>
</dbReference>
<evidence type="ECO:0008006" key="3">
    <source>
        <dbReference type="Google" id="ProtNLM"/>
    </source>
</evidence>
<reference evidence="2" key="1">
    <citation type="journal article" date="2019" name="Int. J. Syst. Evol. Microbiol.">
        <title>The Global Catalogue of Microorganisms (GCM) 10K type strain sequencing project: providing services to taxonomists for standard genome sequencing and annotation.</title>
        <authorList>
            <consortium name="The Broad Institute Genomics Platform"/>
            <consortium name="The Broad Institute Genome Sequencing Center for Infectious Disease"/>
            <person name="Wu L."/>
            <person name="Ma J."/>
        </authorList>
    </citation>
    <scope>NUCLEOTIDE SEQUENCE [LARGE SCALE GENOMIC DNA]</scope>
    <source>
        <strain evidence="2">CCUG 63246</strain>
    </source>
</reference>
<dbReference type="Proteomes" id="UP001597163">
    <property type="component" value="Unassembled WGS sequence"/>
</dbReference>
<sequence length="280" mass="32324">MKFNNISFPHPVLGIADTISGNIEFFDEVLSEKGNYRIKFELNQSNGDINQLLREAKAEYFCEVTCTNTLYREIFTSSDNYISFELPKKHVKGKVEFTCLLISKTAIPQYVNTDAHSDYDGFYFDIEKGDVLVVFGKTSFNADIKYERLKAVSQILVVKPTKEFDIVNVNLEESKITVEIPEEDYENFASNYADDKKYDPVFHSSIVLNALLIALYNIKKHKDKFWAEAIMYRIENEKDTFQNLGIDEPENVPEIAQRLLGKPLSRLFTGLNELEEQFEN</sequence>
<accession>A0ABW3RC52</accession>
<gene>
    <name evidence="1" type="ORF">ACFQ2E_09645</name>
</gene>